<feature type="compositionally biased region" description="Basic and acidic residues" evidence="1">
    <location>
        <begin position="92"/>
        <end position="105"/>
    </location>
</feature>
<evidence type="ECO:0000256" key="1">
    <source>
        <dbReference type="SAM" id="MobiDB-lite"/>
    </source>
</evidence>
<dbReference type="AlphaFoldDB" id="A0A433DH14"/>
<comment type="caution">
    <text evidence="2">The sequence shown here is derived from an EMBL/GenBank/DDBJ whole genome shotgun (WGS) entry which is preliminary data.</text>
</comment>
<reference evidence="2 3" key="1">
    <citation type="journal article" date="2018" name="New Phytol.">
        <title>Phylogenomics of Endogonaceae and evolution of mycorrhizas within Mucoromycota.</title>
        <authorList>
            <person name="Chang Y."/>
            <person name="Desiro A."/>
            <person name="Na H."/>
            <person name="Sandor L."/>
            <person name="Lipzen A."/>
            <person name="Clum A."/>
            <person name="Barry K."/>
            <person name="Grigoriev I.V."/>
            <person name="Martin F.M."/>
            <person name="Stajich J.E."/>
            <person name="Smith M.E."/>
            <person name="Bonito G."/>
            <person name="Spatafora J.W."/>
        </authorList>
    </citation>
    <scope>NUCLEOTIDE SEQUENCE [LARGE SCALE GENOMIC DNA]</scope>
    <source>
        <strain evidence="2 3">GMNB39</strain>
    </source>
</reference>
<protein>
    <submittedName>
        <fullName evidence="2">Uncharacterized protein</fullName>
    </submittedName>
</protein>
<organism evidence="2 3">
    <name type="scientific">Jimgerdemannia flammicorona</name>
    <dbReference type="NCBI Taxonomy" id="994334"/>
    <lineage>
        <taxon>Eukaryota</taxon>
        <taxon>Fungi</taxon>
        <taxon>Fungi incertae sedis</taxon>
        <taxon>Mucoromycota</taxon>
        <taxon>Mucoromycotina</taxon>
        <taxon>Endogonomycetes</taxon>
        <taxon>Endogonales</taxon>
        <taxon>Endogonaceae</taxon>
        <taxon>Jimgerdemannia</taxon>
    </lineage>
</organism>
<evidence type="ECO:0000313" key="3">
    <source>
        <dbReference type="Proteomes" id="UP000268093"/>
    </source>
</evidence>
<dbReference type="EMBL" id="RBNI01001702">
    <property type="protein sequence ID" value="RUP50075.1"/>
    <property type="molecule type" value="Genomic_DNA"/>
</dbReference>
<proteinExistence type="predicted"/>
<dbReference type="Proteomes" id="UP000268093">
    <property type="component" value="Unassembled WGS sequence"/>
</dbReference>
<name>A0A433DH14_9FUNG</name>
<feature type="compositionally biased region" description="Acidic residues" evidence="1">
    <location>
        <begin position="80"/>
        <end position="91"/>
    </location>
</feature>
<keyword evidence="3" id="KW-1185">Reference proteome</keyword>
<accession>A0A433DH14</accession>
<evidence type="ECO:0000313" key="2">
    <source>
        <dbReference type="EMBL" id="RUP50075.1"/>
    </source>
</evidence>
<feature type="compositionally biased region" description="Basic and acidic residues" evidence="1">
    <location>
        <begin position="118"/>
        <end position="127"/>
    </location>
</feature>
<feature type="region of interest" description="Disordered" evidence="1">
    <location>
        <begin position="79"/>
        <end position="173"/>
    </location>
</feature>
<gene>
    <name evidence="2" type="ORF">BC936DRAFT_140427</name>
</gene>
<feature type="compositionally biased region" description="Acidic residues" evidence="1">
    <location>
        <begin position="141"/>
        <end position="159"/>
    </location>
</feature>
<sequence>MVLLQLDYARPQVVLVVVDHGAGGHADTLDLIPVADPAGGLEACAAELENGNGVVLVQAREGVRLEHVPTEVADLHCEEVDGDGDDGDADDHEFREASEELEGRVSRGKTPEGVAEVEETREAKDGGGDQAVGIAARVEEGELEDEELADLDKGDEEDLVAGGGEVKHDGPLK</sequence>